<dbReference type="EMBL" id="JAPDRP010000018">
    <property type="protein sequence ID" value="KAJ9640094.1"/>
    <property type="molecule type" value="Genomic_DNA"/>
</dbReference>
<proteinExistence type="predicted"/>
<name>A0ACC2YXC9_9PEZI</name>
<keyword evidence="2" id="KW-1185">Reference proteome</keyword>
<dbReference type="Proteomes" id="UP001172680">
    <property type="component" value="Unassembled WGS sequence"/>
</dbReference>
<sequence>MTYPRLEQFCLIVISLWTLALFLSYLLFLAADWALFTSTADPNCHTDVSSSLLILLLVVSPAILIFVSLKFVEERHQRIASLTRSSRYINRYHLVNEPLVLHVVDFIQASIPGFFFYGLYGAFAPVLRRLLAIVMGYDEPDTDSKQPLPGFLIPHTVISTKEWRSLLQPSQHNSALELPQPFDDLPRISDIWRLGSEDHAPKNLFVCHPLQHSDLNNIKWRGQELVRLEWPLQDYKQQVIQPTGAVDEDLRLSDHAILQSLEVVRAARELWLKTMSNEAVASHKKADSMWCRIQLESTSAELDAITMPPSGLCNKSDIRLKNQAWAAAARSYGMAILESASYPNKCSEIWIRHERELSDLRERTVGNSIVTSFLNDNGDFDDWGRLAFKQNPSLDGPSEKLAKSQIVCCVFWKTASGRDAAVQLPAEDLNGEWSTCLLFPTRIQDSHLRVDGPTTLKVPTAGLPGIMTLLSDEADDTLLDGKYHMVSADPERDEGGEGEHKIH</sequence>
<evidence type="ECO:0000313" key="2">
    <source>
        <dbReference type="Proteomes" id="UP001172680"/>
    </source>
</evidence>
<comment type="caution">
    <text evidence="1">The sequence shown here is derived from an EMBL/GenBank/DDBJ whole genome shotgun (WGS) entry which is preliminary data.</text>
</comment>
<accession>A0ACC2YXC9</accession>
<gene>
    <name evidence="1" type="primary">cut23_1</name>
    <name evidence="1" type="ORF">H2199_006328</name>
</gene>
<organism evidence="1 2">
    <name type="scientific">Coniosporium tulheliwenetii</name>
    <dbReference type="NCBI Taxonomy" id="3383036"/>
    <lineage>
        <taxon>Eukaryota</taxon>
        <taxon>Fungi</taxon>
        <taxon>Dikarya</taxon>
        <taxon>Ascomycota</taxon>
        <taxon>Pezizomycotina</taxon>
        <taxon>Dothideomycetes</taxon>
        <taxon>Dothideomycetes incertae sedis</taxon>
        <taxon>Coniosporium</taxon>
    </lineage>
</organism>
<protein>
    <submittedName>
        <fullName evidence="1">Anaphase-promoting complex subunit 8</fullName>
    </submittedName>
</protein>
<evidence type="ECO:0000313" key="1">
    <source>
        <dbReference type="EMBL" id="KAJ9640094.1"/>
    </source>
</evidence>
<reference evidence="1" key="1">
    <citation type="submission" date="2022-10" db="EMBL/GenBank/DDBJ databases">
        <title>Culturing micro-colonial fungi from biological soil crusts in the Mojave desert and describing Neophaeococcomyces mojavensis, and introducing the new genera and species Taxawa tesnikishii.</title>
        <authorList>
            <person name="Kurbessoian T."/>
            <person name="Stajich J.E."/>
        </authorList>
    </citation>
    <scope>NUCLEOTIDE SEQUENCE</scope>
    <source>
        <strain evidence="1">JES_115</strain>
    </source>
</reference>